<dbReference type="AlphaFoldDB" id="A0A0F9P9R5"/>
<gene>
    <name evidence="1" type="ORF">LCGC14_1164650</name>
</gene>
<organism evidence="1">
    <name type="scientific">marine sediment metagenome</name>
    <dbReference type="NCBI Taxonomy" id="412755"/>
    <lineage>
        <taxon>unclassified sequences</taxon>
        <taxon>metagenomes</taxon>
        <taxon>ecological metagenomes</taxon>
    </lineage>
</organism>
<name>A0A0F9P9R5_9ZZZZ</name>
<accession>A0A0F9P9R5</accession>
<reference evidence="1" key="1">
    <citation type="journal article" date="2015" name="Nature">
        <title>Complex archaea that bridge the gap between prokaryotes and eukaryotes.</title>
        <authorList>
            <person name="Spang A."/>
            <person name="Saw J.H."/>
            <person name="Jorgensen S.L."/>
            <person name="Zaremba-Niedzwiedzka K."/>
            <person name="Martijn J."/>
            <person name="Lind A.E."/>
            <person name="van Eijk R."/>
            <person name="Schleper C."/>
            <person name="Guy L."/>
            <person name="Ettema T.J."/>
        </authorList>
    </citation>
    <scope>NUCLEOTIDE SEQUENCE</scope>
</reference>
<dbReference type="SUPFAM" id="SSF57903">
    <property type="entry name" value="FYVE/PHD zinc finger"/>
    <property type="match status" value="1"/>
</dbReference>
<proteinExistence type="predicted"/>
<dbReference type="InterPro" id="IPR011011">
    <property type="entry name" value="Znf_FYVE_PHD"/>
</dbReference>
<evidence type="ECO:0000313" key="1">
    <source>
        <dbReference type="EMBL" id="KKM97755.1"/>
    </source>
</evidence>
<comment type="caution">
    <text evidence="1">The sequence shown here is derived from an EMBL/GenBank/DDBJ whole genome shotgun (WGS) entry which is preliminary data.</text>
</comment>
<dbReference type="EMBL" id="LAZR01005710">
    <property type="protein sequence ID" value="KKM97755.1"/>
    <property type="molecule type" value="Genomic_DNA"/>
</dbReference>
<sequence>MENCPYCGTKLQVTNWRRNHCPNCGILENEEQSDESNPSYIG</sequence>
<protein>
    <submittedName>
        <fullName evidence="1">Uncharacterized protein</fullName>
    </submittedName>
</protein>